<organism evidence="1 2">
    <name type="scientific">Chitinophaga eiseniae</name>
    <dbReference type="NCBI Taxonomy" id="634771"/>
    <lineage>
        <taxon>Bacteria</taxon>
        <taxon>Pseudomonadati</taxon>
        <taxon>Bacteroidota</taxon>
        <taxon>Chitinophagia</taxon>
        <taxon>Chitinophagales</taxon>
        <taxon>Chitinophagaceae</taxon>
        <taxon>Chitinophaga</taxon>
    </lineage>
</organism>
<dbReference type="AlphaFoldDB" id="A0A1T4SPJ5"/>
<keyword evidence="2" id="KW-1185">Reference proteome</keyword>
<evidence type="ECO:0000313" key="2">
    <source>
        <dbReference type="Proteomes" id="UP000190367"/>
    </source>
</evidence>
<protein>
    <recommendedName>
        <fullName evidence="3">DUF1064 domain-containing protein</fullName>
    </recommendedName>
</protein>
<reference evidence="2" key="1">
    <citation type="submission" date="2017-02" db="EMBL/GenBank/DDBJ databases">
        <authorList>
            <person name="Varghese N."/>
            <person name="Submissions S."/>
        </authorList>
    </citation>
    <scope>NUCLEOTIDE SEQUENCE [LARGE SCALE GENOMIC DNA]</scope>
    <source>
        <strain evidence="2">DSM 22224</strain>
    </source>
</reference>
<evidence type="ECO:0008006" key="3">
    <source>
        <dbReference type="Google" id="ProtNLM"/>
    </source>
</evidence>
<evidence type="ECO:0000313" key="1">
    <source>
        <dbReference type="EMBL" id="SKA30093.1"/>
    </source>
</evidence>
<dbReference type="InterPro" id="IPR009414">
    <property type="entry name" value="DUF1064"/>
</dbReference>
<proteinExistence type="predicted"/>
<dbReference type="EMBL" id="FUWZ01000003">
    <property type="protein sequence ID" value="SKA30093.1"/>
    <property type="molecule type" value="Genomic_DNA"/>
</dbReference>
<name>A0A1T4SPJ5_9BACT</name>
<dbReference type="OrthoDB" id="1048605at2"/>
<sequence length="141" mass="16269">MKRKSKASITLKELKNSTVAGLNAEAIRELEEQEDAPKKSKYGNNRTEVDGIWFDSAKEAARYSTLRLMERAGLIRDLRRQVAFELNDGGTHSLKYIADFVYIDCTTSLQVVEDAKGFRTQEYLKRRRLMKNVHNIEIKEV</sequence>
<accession>A0A1T4SPJ5</accession>
<dbReference type="Pfam" id="PF06356">
    <property type="entry name" value="DUF1064"/>
    <property type="match status" value="1"/>
</dbReference>
<gene>
    <name evidence="1" type="ORF">SAMN04488128_103220</name>
</gene>
<dbReference type="STRING" id="634771.SAMN04488128_103220"/>
<dbReference type="Proteomes" id="UP000190367">
    <property type="component" value="Unassembled WGS sequence"/>
</dbReference>